<accession>A0A8S0T2X4</accession>
<keyword evidence="2" id="KW-1185">Reference proteome</keyword>
<reference evidence="1 2" key="1">
    <citation type="submission" date="2019-12" db="EMBL/GenBank/DDBJ databases">
        <authorList>
            <person name="Alioto T."/>
            <person name="Alioto T."/>
            <person name="Gomez Garrido J."/>
        </authorList>
    </citation>
    <scope>NUCLEOTIDE SEQUENCE [LARGE SCALE GENOMIC DNA]</scope>
</reference>
<comment type="caution">
    <text evidence="1">The sequence shown here is derived from an EMBL/GenBank/DDBJ whole genome shotgun (WGS) entry which is preliminary data.</text>
</comment>
<evidence type="ECO:0000313" key="2">
    <source>
        <dbReference type="Proteomes" id="UP000594638"/>
    </source>
</evidence>
<dbReference type="EMBL" id="CACTIH010005650">
    <property type="protein sequence ID" value="CAA2999752.1"/>
    <property type="molecule type" value="Genomic_DNA"/>
</dbReference>
<sequence length="84" mass="9460">MEFKMLKLLSQTSRFMLGVNAESAAKNQELCDRIALQALRSHQTWQGKFGGSTCEPCDRNTGNGAVAQWIPKQILFQNSQLCQR</sequence>
<dbReference type="Gramene" id="OE9A024210T1">
    <property type="protein sequence ID" value="OE9A024210C1"/>
    <property type="gene ID" value="OE9A024210"/>
</dbReference>
<gene>
    <name evidence="1" type="ORF">OLEA9_A024210</name>
</gene>
<protein>
    <submittedName>
        <fullName evidence="1">Uncharacterized protein</fullName>
    </submittedName>
</protein>
<proteinExistence type="predicted"/>
<organism evidence="1 2">
    <name type="scientific">Olea europaea subsp. europaea</name>
    <dbReference type="NCBI Taxonomy" id="158383"/>
    <lineage>
        <taxon>Eukaryota</taxon>
        <taxon>Viridiplantae</taxon>
        <taxon>Streptophyta</taxon>
        <taxon>Embryophyta</taxon>
        <taxon>Tracheophyta</taxon>
        <taxon>Spermatophyta</taxon>
        <taxon>Magnoliopsida</taxon>
        <taxon>eudicotyledons</taxon>
        <taxon>Gunneridae</taxon>
        <taxon>Pentapetalae</taxon>
        <taxon>asterids</taxon>
        <taxon>lamiids</taxon>
        <taxon>Lamiales</taxon>
        <taxon>Oleaceae</taxon>
        <taxon>Oleeae</taxon>
        <taxon>Olea</taxon>
    </lineage>
</organism>
<evidence type="ECO:0000313" key="1">
    <source>
        <dbReference type="EMBL" id="CAA2999752.1"/>
    </source>
</evidence>
<dbReference type="AlphaFoldDB" id="A0A8S0T2X4"/>
<dbReference type="Proteomes" id="UP000594638">
    <property type="component" value="Unassembled WGS sequence"/>
</dbReference>
<name>A0A8S0T2X4_OLEEU</name>